<comment type="caution">
    <text evidence="3">The sequence shown here is derived from an EMBL/GenBank/DDBJ whole genome shotgun (WGS) entry which is preliminary data.</text>
</comment>
<evidence type="ECO:0000256" key="1">
    <source>
        <dbReference type="SAM" id="Phobius"/>
    </source>
</evidence>
<dbReference type="EMBL" id="JBHSWE010000001">
    <property type="protein sequence ID" value="MFC6672468.1"/>
    <property type="molecule type" value="Genomic_DNA"/>
</dbReference>
<evidence type="ECO:0000313" key="4">
    <source>
        <dbReference type="Proteomes" id="UP001596422"/>
    </source>
</evidence>
<keyword evidence="4" id="KW-1185">Reference proteome</keyword>
<feature type="transmembrane region" description="Helical" evidence="1">
    <location>
        <begin position="157"/>
        <end position="177"/>
    </location>
</feature>
<keyword evidence="3" id="KW-0012">Acyltransferase</keyword>
<gene>
    <name evidence="3" type="ORF">ACFQDL_22170</name>
</gene>
<feature type="transmembrane region" description="Helical" evidence="1">
    <location>
        <begin position="274"/>
        <end position="293"/>
    </location>
</feature>
<evidence type="ECO:0000259" key="2">
    <source>
        <dbReference type="Pfam" id="PF01757"/>
    </source>
</evidence>
<keyword evidence="1" id="KW-1133">Transmembrane helix</keyword>
<feature type="transmembrane region" description="Helical" evidence="1">
    <location>
        <begin position="184"/>
        <end position="204"/>
    </location>
</feature>
<dbReference type="EC" id="2.3.-.-" evidence="3"/>
<feature type="transmembrane region" description="Helical" evidence="1">
    <location>
        <begin position="233"/>
        <end position="253"/>
    </location>
</feature>
<feature type="transmembrane region" description="Helical" evidence="1">
    <location>
        <begin position="54"/>
        <end position="77"/>
    </location>
</feature>
<dbReference type="Proteomes" id="UP001596422">
    <property type="component" value="Unassembled WGS sequence"/>
</dbReference>
<feature type="transmembrane region" description="Helical" evidence="1">
    <location>
        <begin position="131"/>
        <end position="151"/>
    </location>
</feature>
<dbReference type="GO" id="GO:0016746">
    <property type="term" value="F:acyltransferase activity"/>
    <property type="evidence" value="ECO:0007669"/>
    <property type="project" value="UniProtKB-KW"/>
</dbReference>
<keyword evidence="1" id="KW-0812">Transmembrane</keyword>
<organism evidence="3 4">
    <name type="scientific">Marinobacterium aestuariivivens</name>
    <dbReference type="NCBI Taxonomy" id="1698799"/>
    <lineage>
        <taxon>Bacteria</taxon>
        <taxon>Pseudomonadati</taxon>
        <taxon>Pseudomonadota</taxon>
        <taxon>Gammaproteobacteria</taxon>
        <taxon>Oceanospirillales</taxon>
        <taxon>Oceanospirillaceae</taxon>
        <taxon>Marinobacterium</taxon>
    </lineage>
</organism>
<feature type="transmembrane region" description="Helical" evidence="1">
    <location>
        <begin position="97"/>
        <end position="119"/>
    </location>
</feature>
<dbReference type="Pfam" id="PF01757">
    <property type="entry name" value="Acyl_transf_3"/>
    <property type="match status" value="1"/>
</dbReference>
<feature type="domain" description="Acyltransferase 3" evidence="2">
    <location>
        <begin position="27"/>
        <end position="259"/>
    </location>
</feature>
<name>A0ABW2A510_9GAMM</name>
<feature type="transmembrane region" description="Helical" evidence="1">
    <location>
        <begin position="299"/>
        <end position="318"/>
    </location>
</feature>
<accession>A0ABW2A510</accession>
<dbReference type="InterPro" id="IPR002656">
    <property type="entry name" value="Acyl_transf_3_dom"/>
</dbReference>
<dbReference type="RefSeq" id="WP_379910903.1">
    <property type="nucleotide sequence ID" value="NZ_JBHSWE010000001.1"/>
</dbReference>
<keyword evidence="1" id="KW-0472">Membrane</keyword>
<protein>
    <submittedName>
        <fullName evidence="3">Acyltransferase family protein</fullName>
        <ecNumber evidence="3">2.3.-.-</ecNumber>
    </submittedName>
</protein>
<sequence>MRKESIRCIATDQYHETFDSVRQPSYIGHIAGIDSSPGTVARSRQRRFFGWKNLYFVSLGGVGVTIFLLLSGILTGMSDPSRQESYLSYLLKKVMRIYPVYWLSSPLAMLGYVMGNGLFQGDMPALFPNGFTTDLLGSLTGFYALLGLWGGPYNPPSWFIALIMSLYALSPMMLWFMKHWPHRTLGALFCISLAARYYVGQWGIPFVEQSLLEHMENWLYRQYGFMPGRPGDWFPPCRLFEFGLGLYLALMLHKATWFRLNLPASNVIRLLSDLAFPLFLIHYPFLFLVTTLTDLGLPVWLATAIYMALMLVIAYLINRLDQRIPRFRFK</sequence>
<reference evidence="4" key="1">
    <citation type="journal article" date="2019" name="Int. J. Syst. Evol. Microbiol.">
        <title>The Global Catalogue of Microorganisms (GCM) 10K type strain sequencing project: providing services to taxonomists for standard genome sequencing and annotation.</title>
        <authorList>
            <consortium name="The Broad Institute Genomics Platform"/>
            <consortium name="The Broad Institute Genome Sequencing Center for Infectious Disease"/>
            <person name="Wu L."/>
            <person name="Ma J."/>
        </authorList>
    </citation>
    <scope>NUCLEOTIDE SEQUENCE [LARGE SCALE GENOMIC DNA]</scope>
    <source>
        <strain evidence="4">NBRC 111756</strain>
    </source>
</reference>
<proteinExistence type="predicted"/>
<keyword evidence="3" id="KW-0808">Transferase</keyword>
<evidence type="ECO:0000313" key="3">
    <source>
        <dbReference type="EMBL" id="MFC6672468.1"/>
    </source>
</evidence>